<keyword evidence="3" id="KW-1134">Transmembrane beta strand</keyword>
<dbReference type="Proteomes" id="UP000435357">
    <property type="component" value="Unassembled WGS sequence"/>
</dbReference>
<evidence type="ECO:0000256" key="8">
    <source>
        <dbReference type="SAM" id="SignalP"/>
    </source>
</evidence>
<comment type="subcellular location">
    <subcellularLocation>
        <location evidence="1">Cell outer membrane</location>
        <topology evidence="1">Multi-pass membrane protein</topology>
    </subcellularLocation>
</comment>
<name>A0A6N6M8G6_9FLAO</name>
<evidence type="ECO:0000256" key="6">
    <source>
        <dbReference type="ARBA" id="ARBA00023136"/>
    </source>
</evidence>
<feature type="chain" id="PRO_5026743531" description="Transporter" evidence="8">
    <location>
        <begin position="22"/>
        <end position="492"/>
    </location>
</feature>
<evidence type="ECO:0000256" key="4">
    <source>
        <dbReference type="ARBA" id="ARBA00022692"/>
    </source>
</evidence>
<evidence type="ECO:0000313" key="10">
    <source>
        <dbReference type="Proteomes" id="UP000435357"/>
    </source>
</evidence>
<dbReference type="Gene3D" id="2.40.160.60">
    <property type="entry name" value="Outer membrane protein transport protein (OMPP1/FadL/TodX)"/>
    <property type="match status" value="1"/>
</dbReference>
<gene>
    <name evidence="9" type="ORF">F3059_01605</name>
</gene>
<keyword evidence="5 8" id="KW-0732">Signal</keyword>
<dbReference type="InterPro" id="IPR005017">
    <property type="entry name" value="OMPP1/FadL/TodX"/>
</dbReference>
<dbReference type="PANTHER" id="PTHR35093:SF8">
    <property type="entry name" value="OUTER MEMBRANE PROTEIN NMB0088-RELATED"/>
    <property type="match status" value="1"/>
</dbReference>
<dbReference type="OrthoDB" id="9765571at2"/>
<dbReference type="PANTHER" id="PTHR35093">
    <property type="entry name" value="OUTER MEMBRANE PROTEIN NMB0088-RELATED"/>
    <property type="match status" value="1"/>
</dbReference>
<comment type="caution">
    <text evidence="9">The sequence shown here is derived from an EMBL/GenBank/DDBJ whole genome shotgun (WGS) entry which is preliminary data.</text>
</comment>
<organism evidence="9 10">
    <name type="scientific">Salibacter halophilus</name>
    <dbReference type="NCBI Taxonomy" id="1803916"/>
    <lineage>
        <taxon>Bacteria</taxon>
        <taxon>Pseudomonadati</taxon>
        <taxon>Bacteroidota</taxon>
        <taxon>Flavobacteriia</taxon>
        <taxon>Flavobacteriales</taxon>
        <taxon>Salibacteraceae</taxon>
        <taxon>Salibacter</taxon>
    </lineage>
</organism>
<dbReference type="SUPFAM" id="SSF56935">
    <property type="entry name" value="Porins"/>
    <property type="match status" value="1"/>
</dbReference>
<accession>A0A6N6M8G6</accession>
<evidence type="ECO:0000256" key="2">
    <source>
        <dbReference type="ARBA" id="ARBA00008163"/>
    </source>
</evidence>
<dbReference type="EMBL" id="WACR01000001">
    <property type="protein sequence ID" value="KAB1066194.1"/>
    <property type="molecule type" value="Genomic_DNA"/>
</dbReference>
<dbReference type="AlphaFoldDB" id="A0A6N6M8G6"/>
<comment type="similarity">
    <text evidence="2">Belongs to the OmpP1/FadL family.</text>
</comment>
<sequence length="492" mass="55603">MIWRKSALLFFLVLINAVGFSQNETDALRLGRLDYSGTARFNALGGAMGALGGDPSVVSTNPAGLGVFRRSEVSLTPSYYINNSSTTFNGNTSDANYNNLGLNNLAMVFSKEQDNVSGLLQTSWGIAYNRQANFFSETNHQTDNPYSSLLDIFRYDLENPKPVVMPNEIGEFGIFDYDVKPAYDARLLNYDSAFNGYVHANEGYEGEQRKTYQESGSLSELNIGYGGNYNNRIYFGASLAITLYQFTQRTTYSEYDLPDSAQFTTLKQYSFEEELDISGSGFKGKFGLIYRVNDYLRLGLAYHTPSQITIDDQYSTTVESSFQSNDFQASSPISNFGYTIRQPGRLQASAGIILGKAGLIGIEYEYADFRKLELREAESGFSFDPVNNTIQDIYRQTHHLRIGGEARFSQYFARGGFRYDQDPYVNGIENDSPVFTYSFGAGLRQAGFYVDITWRWRQYSENMWIYDPAFIEKSEITYNSHAIMVSAAYRWK</sequence>
<dbReference type="RefSeq" id="WP_151166182.1">
    <property type="nucleotide sequence ID" value="NZ_WACR01000001.1"/>
</dbReference>
<keyword evidence="10" id="KW-1185">Reference proteome</keyword>
<dbReference type="GO" id="GO:0015483">
    <property type="term" value="F:long-chain fatty acid transporting porin activity"/>
    <property type="evidence" value="ECO:0007669"/>
    <property type="project" value="TreeGrafter"/>
</dbReference>
<dbReference type="GO" id="GO:0009279">
    <property type="term" value="C:cell outer membrane"/>
    <property type="evidence" value="ECO:0007669"/>
    <property type="project" value="UniProtKB-SubCell"/>
</dbReference>
<evidence type="ECO:0000256" key="5">
    <source>
        <dbReference type="ARBA" id="ARBA00022729"/>
    </source>
</evidence>
<proteinExistence type="inferred from homology"/>
<evidence type="ECO:0000256" key="1">
    <source>
        <dbReference type="ARBA" id="ARBA00004571"/>
    </source>
</evidence>
<evidence type="ECO:0000256" key="7">
    <source>
        <dbReference type="ARBA" id="ARBA00023237"/>
    </source>
</evidence>
<evidence type="ECO:0000256" key="3">
    <source>
        <dbReference type="ARBA" id="ARBA00022452"/>
    </source>
</evidence>
<protein>
    <recommendedName>
        <fullName evidence="11">Transporter</fullName>
    </recommendedName>
</protein>
<evidence type="ECO:0008006" key="11">
    <source>
        <dbReference type="Google" id="ProtNLM"/>
    </source>
</evidence>
<reference evidence="9 10" key="1">
    <citation type="submission" date="2019-09" db="EMBL/GenBank/DDBJ databases">
        <title>Genomes of Cryomorphaceae.</title>
        <authorList>
            <person name="Bowman J.P."/>
        </authorList>
    </citation>
    <scope>NUCLEOTIDE SEQUENCE [LARGE SCALE GENOMIC DNA]</scope>
    <source>
        <strain evidence="9 10">KCTC 52047</strain>
    </source>
</reference>
<keyword evidence="6" id="KW-0472">Membrane</keyword>
<keyword evidence="4" id="KW-0812">Transmembrane</keyword>
<keyword evidence="7" id="KW-0998">Cell outer membrane</keyword>
<feature type="signal peptide" evidence="8">
    <location>
        <begin position="1"/>
        <end position="21"/>
    </location>
</feature>
<evidence type="ECO:0000313" key="9">
    <source>
        <dbReference type="EMBL" id="KAB1066194.1"/>
    </source>
</evidence>